<evidence type="ECO:0000313" key="1">
    <source>
        <dbReference type="EMBL" id="QQK78979.1"/>
    </source>
</evidence>
<reference evidence="1 2" key="1">
    <citation type="submission" date="2020-06" db="EMBL/GenBank/DDBJ databases">
        <title>Genomic analysis of Salicibibacter sp. NKC21-4.</title>
        <authorList>
            <person name="Oh Y.J."/>
        </authorList>
    </citation>
    <scope>NUCLEOTIDE SEQUENCE [LARGE SCALE GENOMIC DNA]</scope>
    <source>
        <strain evidence="1 2">NKC21-4</strain>
    </source>
</reference>
<protein>
    <submittedName>
        <fullName evidence="1">Uncharacterized protein</fullName>
    </submittedName>
</protein>
<dbReference type="RefSeq" id="WP_200087941.1">
    <property type="nucleotide sequence ID" value="NZ_CP054706.1"/>
</dbReference>
<proteinExistence type="predicted"/>
<dbReference type="Proteomes" id="UP000595349">
    <property type="component" value="Chromosome"/>
</dbReference>
<accession>A0A7T7CEE4</accession>
<dbReference type="AlphaFoldDB" id="A0A7T7CEE4"/>
<evidence type="ECO:0000313" key="2">
    <source>
        <dbReference type="Proteomes" id="UP000595349"/>
    </source>
</evidence>
<gene>
    <name evidence="1" type="ORF">HUG20_03025</name>
</gene>
<dbReference type="KEGG" id="scib:HUG20_03025"/>
<sequence>MRYYEFSLPFHALIKAETERKARTIYKKHVWEGGGDKWKERSHDYAMMKFAMAHDSKKTEVGMLLTQFFDDKNNILLADPYPSD</sequence>
<keyword evidence="2" id="KW-1185">Reference proteome</keyword>
<dbReference type="EMBL" id="CP054706">
    <property type="protein sequence ID" value="QQK78979.1"/>
    <property type="molecule type" value="Genomic_DNA"/>
</dbReference>
<name>A0A7T7CEE4_9BACI</name>
<organism evidence="1 2">
    <name type="scientific">Salicibibacter cibi</name>
    <dbReference type="NCBI Taxonomy" id="2743001"/>
    <lineage>
        <taxon>Bacteria</taxon>
        <taxon>Bacillati</taxon>
        <taxon>Bacillota</taxon>
        <taxon>Bacilli</taxon>
        <taxon>Bacillales</taxon>
        <taxon>Bacillaceae</taxon>
        <taxon>Salicibibacter</taxon>
    </lineage>
</organism>